<reference evidence="2" key="1">
    <citation type="submission" date="2013-10" db="EMBL/GenBank/DDBJ databases">
        <title>Genomic analysis of the causative agents of coccidiosis in chickens.</title>
        <authorList>
            <person name="Reid A.J."/>
            <person name="Blake D."/>
            <person name="Billington K."/>
            <person name="Browne H."/>
            <person name="Dunn M."/>
            <person name="Hung S."/>
            <person name="Kawahara F."/>
            <person name="Miranda-Saavedra D."/>
            <person name="Mourier T."/>
            <person name="Nagra H."/>
            <person name="Otto T.D."/>
            <person name="Rawlings N."/>
            <person name="Sanchez A."/>
            <person name="Sanders M."/>
            <person name="Subramaniam C."/>
            <person name="Tay Y."/>
            <person name="Dear P."/>
            <person name="Doerig C."/>
            <person name="Gruber A."/>
            <person name="Parkinson J."/>
            <person name="Shirley M."/>
            <person name="Wan K.L."/>
            <person name="Berriman M."/>
            <person name="Tomley F."/>
            <person name="Pain A."/>
        </authorList>
    </citation>
    <scope>NUCLEOTIDE SEQUENCE [LARGE SCALE GENOMIC DNA]</scope>
    <source>
        <strain evidence="2">Houghton</strain>
    </source>
</reference>
<dbReference type="AlphaFoldDB" id="U6KVW6"/>
<accession>U6KVW6</accession>
<proteinExistence type="predicted"/>
<evidence type="ECO:0000313" key="2">
    <source>
        <dbReference type="EMBL" id="CDJ39650.1"/>
    </source>
</evidence>
<name>U6KVW6_EIMTE</name>
<evidence type="ECO:0008006" key="4">
    <source>
        <dbReference type="Google" id="ProtNLM"/>
    </source>
</evidence>
<dbReference type="GeneID" id="25249947"/>
<dbReference type="RefSeq" id="XP_013230405.1">
    <property type="nucleotide sequence ID" value="XM_013374951.1"/>
</dbReference>
<dbReference type="OrthoDB" id="413237at2759"/>
<evidence type="ECO:0000313" key="3">
    <source>
        <dbReference type="Proteomes" id="UP000030747"/>
    </source>
</evidence>
<feature type="compositionally biased region" description="Low complexity" evidence="1">
    <location>
        <begin position="235"/>
        <end position="252"/>
    </location>
</feature>
<dbReference type="OMA" id="FRCIDTC"/>
<feature type="compositionally biased region" description="Basic and acidic residues" evidence="1">
    <location>
        <begin position="222"/>
        <end position="234"/>
    </location>
</feature>
<reference evidence="2" key="2">
    <citation type="submission" date="2013-10" db="EMBL/GenBank/DDBJ databases">
        <authorList>
            <person name="Aslett M."/>
        </authorList>
    </citation>
    <scope>NUCLEOTIDE SEQUENCE [LARGE SCALE GENOMIC DNA]</scope>
    <source>
        <strain evidence="2">Houghton</strain>
    </source>
</reference>
<dbReference type="Proteomes" id="UP000030747">
    <property type="component" value="Unassembled WGS sequence"/>
</dbReference>
<keyword evidence="3" id="KW-1185">Reference proteome</keyword>
<protein>
    <recommendedName>
        <fullName evidence="4">RAP domain-containing protein</fullName>
    </recommendedName>
</protein>
<gene>
    <name evidence="2" type="ORF">ETH_00003670</name>
</gene>
<evidence type="ECO:0000256" key="1">
    <source>
        <dbReference type="SAM" id="MobiDB-lite"/>
    </source>
</evidence>
<dbReference type="EMBL" id="HG674553">
    <property type="protein sequence ID" value="CDJ39650.1"/>
    <property type="molecule type" value="Genomic_DNA"/>
</dbReference>
<sequence length="774" mass="84563">MLIKSSAETTLAGRADKEWIFAASRGVDNWCEDPFWISRPNANMQRHSRWLGLTECCCRAAADLLLLRIPHRALELQSAEFKCISTSPVSRVAYPLAAPARQQQQPRSRSRLGQRCSSKRARAAAACGHHLNKELPTLPLTRSVRALALQPNNCMQSASLICKCAQSRAALSTAAAGTAAAAAEAAADGSYPVTDGSPGSGLFVEYSVESVREALKRRRARKAVESSEKFEENSAARPARPAAASAADSAAAARRRKKRQKRPIFKAISDSDLVQIEPSELSSQQLLYLLGRACFLESSASSERCGTAESAAGPAVAPAQWQAIFRSIRRRISEMDVLEITRACQGLAYAKKLLDRAATAARSQTPDAADAATAAAAAAAARRTQWQPALDECCAAFEEVQRQVAKQVHQLQGDCLSRVFYASLKGGFRENGGFVEFVCDEVLSRLDKLRPWHVCRIFQASFSSNVVADGFAVKLGEHLVKNLAFLPAKSISVLIPALVQLRMLENPAQAAKLNVIAGKRFRGLGDPTLLVLWGKPMLFYKILTPVNIVALIKGLIRAEAPTNYAVTKVPDSEESVSGFSEAAEWNAAPTEATADALTVHGANKILLPLKLMELCIRHDYPEVYAALAPSMRSWLGKVRATQVKLACFAPPLEQQHVNAPLVRIAGGEFHLHPSMYGPFLLELSDPLSRTTVEWDTPWLLCPPWNEFEQKAYAEKRRRILQAEGWEVILVPLAPYTEAEDAAAKERYLRGAARKLIPGSLRRNYAETGETVSTF</sequence>
<dbReference type="VEuPathDB" id="ToxoDB:ETH_00003670"/>
<organism evidence="2 3">
    <name type="scientific">Eimeria tenella</name>
    <name type="common">Coccidian parasite</name>
    <dbReference type="NCBI Taxonomy" id="5802"/>
    <lineage>
        <taxon>Eukaryota</taxon>
        <taxon>Sar</taxon>
        <taxon>Alveolata</taxon>
        <taxon>Apicomplexa</taxon>
        <taxon>Conoidasida</taxon>
        <taxon>Coccidia</taxon>
        <taxon>Eucoccidiorida</taxon>
        <taxon>Eimeriorina</taxon>
        <taxon>Eimeriidae</taxon>
        <taxon>Eimeria</taxon>
    </lineage>
</organism>
<dbReference type="VEuPathDB" id="ToxoDB:ETH2_0420900"/>
<feature type="region of interest" description="Disordered" evidence="1">
    <location>
        <begin position="219"/>
        <end position="253"/>
    </location>
</feature>